<evidence type="ECO:0000256" key="1">
    <source>
        <dbReference type="SAM" id="Coils"/>
    </source>
</evidence>
<feature type="coiled-coil region" evidence="1">
    <location>
        <begin position="3"/>
        <end position="30"/>
    </location>
</feature>
<protein>
    <submittedName>
        <fullName evidence="2">Uncharacterized protein</fullName>
    </submittedName>
</protein>
<keyword evidence="1" id="KW-0175">Coiled coil</keyword>
<dbReference type="Proteomes" id="UP001179647">
    <property type="component" value="Chromosome"/>
</dbReference>
<accession>A0AAF0I8H4</accession>
<dbReference type="AlphaFoldDB" id="A0AAF0I8H4"/>
<name>A0AAF0I8H4_9ENTE</name>
<organism evidence="2 3">
    <name type="scientific">Vagococcus intermedius</name>
    <dbReference type="NCBI Taxonomy" id="2991418"/>
    <lineage>
        <taxon>Bacteria</taxon>
        <taxon>Bacillati</taxon>
        <taxon>Bacillota</taxon>
        <taxon>Bacilli</taxon>
        <taxon>Lactobacillales</taxon>
        <taxon>Enterococcaceae</taxon>
        <taxon>Vagococcus</taxon>
    </lineage>
</organism>
<sequence length="60" mass="6758">MLKKELQIELQEIETAIESLETEIKATEASHNAEYAAELNQTVSLLSSKRDEIVALLKQD</sequence>
<gene>
    <name evidence="2" type="ORF">OL234_06015</name>
</gene>
<dbReference type="EMBL" id="CP110232">
    <property type="protein sequence ID" value="WEG72542.1"/>
    <property type="molecule type" value="Genomic_DNA"/>
</dbReference>
<keyword evidence="3" id="KW-1185">Reference proteome</keyword>
<dbReference type="KEGG" id="vie:OL234_06015"/>
<dbReference type="RefSeq" id="WP_275468343.1">
    <property type="nucleotide sequence ID" value="NZ_CP110232.1"/>
</dbReference>
<evidence type="ECO:0000313" key="3">
    <source>
        <dbReference type="Proteomes" id="UP001179647"/>
    </source>
</evidence>
<evidence type="ECO:0000313" key="2">
    <source>
        <dbReference type="EMBL" id="WEG72542.1"/>
    </source>
</evidence>
<proteinExistence type="predicted"/>
<reference evidence="2" key="1">
    <citation type="submission" date="2022-10" db="EMBL/GenBank/DDBJ databases">
        <title>Vagococcus sp. isolated from poultry meat.</title>
        <authorList>
            <person name="Johansson P."/>
            <person name="Bjorkroth J."/>
        </authorList>
    </citation>
    <scope>NUCLEOTIDE SEQUENCE</scope>
    <source>
        <strain evidence="2">STAA11</strain>
    </source>
</reference>